<comment type="caution">
    <text evidence="2">The sequence shown here is derived from an EMBL/GenBank/DDBJ whole genome shotgun (WGS) entry which is preliminary data.</text>
</comment>
<keyword evidence="3" id="KW-1185">Reference proteome</keyword>
<dbReference type="Proteomes" id="UP000611629">
    <property type="component" value="Unassembled WGS sequence"/>
</dbReference>
<dbReference type="RefSeq" id="WP_179237273.1">
    <property type="nucleotide sequence ID" value="NZ_JACBNQ010000003.1"/>
</dbReference>
<organism evidence="2 3">
    <name type="scientific">Sedimentibacter hydroxybenzoicus DSM 7310</name>
    <dbReference type="NCBI Taxonomy" id="1123245"/>
    <lineage>
        <taxon>Bacteria</taxon>
        <taxon>Bacillati</taxon>
        <taxon>Bacillota</taxon>
        <taxon>Tissierellia</taxon>
        <taxon>Sedimentibacter</taxon>
    </lineage>
</organism>
<feature type="transmembrane region" description="Helical" evidence="1">
    <location>
        <begin position="91"/>
        <end position="110"/>
    </location>
</feature>
<keyword evidence="1" id="KW-1133">Transmembrane helix</keyword>
<keyword evidence="1" id="KW-0812">Transmembrane</keyword>
<evidence type="ECO:0000313" key="2">
    <source>
        <dbReference type="EMBL" id="NYB73586.1"/>
    </source>
</evidence>
<dbReference type="EMBL" id="JACBNQ010000003">
    <property type="protein sequence ID" value="NYB73586.1"/>
    <property type="molecule type" value="Genomic_DNA"/>
</dbReference>
<keyword evidence="1" id="KW-0472">Membrane</keyword>
<proteinExistence type="predicted"/>
<reference evidence="2" key="1">
    <citation type="submission" date="2020-07" db="EMBL/GenBank/DDBJ databases">
        <title>Genomic analysis of a strain of Sedimentibacter Hydroxybenzoicus DSM7310.</title>
        <authorList>
            <person name="Ma S."/>
        </authorList>
    </citation>
    <scope>NUCLEOTIDE SEQUENCE</scope>
    <source>
        <strain evidence="2">DSM 7310</strain>
    </source>
</reference>
<sequence>MKHYDYVEWLLYKNKALSNKKMKEMEEHLYNCQACLDIFLSLINEQEESYAGDIVPSDFTPKVLENITKSKIIKLNIHGVNKVKKSINYQLGYYAAVASVTIFLTLSGFYTNLVDSVPKITASIQEVQVRQNLIANFSDRIIDSTSSLLFSIENNEKNVIEEE</sequence>
<dbReference type="AlphaFoldDB" id="A0A974BIQ8"/>
<accession>A0A974BIQ8</accession>
<evidence type="ECO:0000313" key="3">
    <source>
        <dbReference type="Proteomes" id="UP000611629"/>
    </source>
</evidence>
<evidence type="ECO:0000256" key="1">
    <source>
        <dbReference type="SAM" id="Phobius"/>
    </source>
</evidence>
<gene>
    <name evidence="2" type="ORF">HZF24_05470</name>
</gene>
<protein>
    <submittedName>
        <fullName evidence="2">Uncharacterized protein</fullName>
    </submittedName>
</protein>
<name>A0A974BIQ8_SEDHY</name>